<dbReference type="Pfam" id="PF01408">
    <property type="entry name" value="GFO_IDH_MocA"/>
    <property type="match status" value="1"/>
</dbReference>
<protein>
    <submittedName>
        <fullName evidence="3">Putative dehydrogenase</fullName>
    </submittedName>
</protein>
<proteinExistence type="predicted"/>
<gene>
    <name evidence="3" type="ORF">HNR75_000711</name>
</gene>
<dbReference type="SUPFAM" id="SSF51735">
    <property type="entry name" value="NAD(P)-binding Rossmann-fold domains"/>
    <property type="match status" value="1"/>
</dbReference>
<dbReference type="SUPFAM" id="SSF55347">
    <property type="entry name" value="Glyceraldehyde-3-phosphate dehydrogenase-like, C-terminal domain"/>
    <property type="match status" value="1"/>
</dbReference>
<dbReference type="InterPro" id="IPR036291">
    <property type="entry name" value="NAD(P)-bd_dom_sf"/>
</dbReference>
<comment type="caution">
    <text evidence="3">The sequence shown here is derived from an EMBL/GenBank/DDBJ whole genome shotgun (WGS) entry which is preliminary data.</text>
</comment>
<evidence type="ECO:0000313" key="3">
    <source>
        <dbReference type="EMBL" id="MBB6054839.1"/>
    </source>
</evidence>
<accession>A0A841GA75</accession>
<dbReference type="Proteomes" id="UP000585721">
    <property type="component" value="Unassembled WGS sequence"/>
</dbReference>
<dbReference type="InterPro" id="IPR055170">
    <property type="entry name" value="GFO_IDH_MocA-like_dom"/>
</dbReference>
<reference evidence="3 4" key="1">
    <citation type="submission" date="2020-08" db="EMBL/GenBank/DDBJ databases">
        <title>Genomic Encyclopedia of Type Strains, Phase IV (KMG-IV): sequencing the most valuable type-strain genomes for metagenomic binning, comparative biology and taxonomic classification.</title>
        <authorList>
            <person name="Goeker M."/>
        </authorList>
    </citation>
    <scope>NUCLEOTIDE SEQUENCE [LARGE SCALE GENOMIC DNA]</scope>
    <source>
        <strain evidence="3 4">DSM 22975</strain>
    </source>
</reference>
<dbReference type="EMBL" id="JACHGR010000002">
    <property type="protein sequence ID" value="MBB6054839.1"/>
    <property type="molecule type" value="Genomic_DNA"/>
</dbReference>
<dbReference type="AlphaFoldDB" id="A0A841GA75"/>
<evidence type="ECO:0000259" key="1">
    <source>
        <dbReference type="Pfam" id="PF01408"/>
    </source>
</evidence>
<dbReference type="RefSeq" id="WP_188025642.1">
    <property type="nucleotide sequence ID" value="NZ_JACHGR010000002.1"/>
</dbReference>
<dbReference type="GO" id="GO:0000166">
    <property type="term" value="F:nucleotide binding"/>
    <property type="evidence" value="ECO:0007669"/>
    <property type="project" value="InterPro"/>
</dbReference>
<dbReference type="Gene3D" id="3.30.360.10">
    <property type="entry name" value="Dihydrodipicolinate Reductase, domain 2"/>
    <property type="match status" value="1"/>
</dbReference>
<evidence type="ECO:0000259" key="2">
    <source>
        <dbReference type="Pfam" id="PF22725"/>
    </source>
</evidence>
<name>A0A841GA75_9GAMM</name>
<dbReference type="Pfam" id="PF22725">
    <property type="entry name" value="GFO_IDH_MocA_C3"/>
    <property type="match status" value="1"/>
</dbReference>
<evidence type="ECO:0000313" key="4">
    <source>
        <dbReference type="Proteomes" id="UP000585721"/>
    </source>
</evidence>
<dbReference type="PANTHER" id="PTHR43054:SF1">
    <property type="entry name" value="SCYLLO-INOSITOL 2-DEHYDROGENASE (NADP(+)) IOLU"/>
    <property type="match status" value="1"/>
</dbReference>
<dbReference type="PANTHER" id="PTHR43054">
    <property type="match status" value="1"/>
</dbReference>
<organism evidence="3 4">
    <name type="scientific">Tolumonas osonensis</name>
    <dbReference type="NCBI Taxonomy" id="675874"/>
    <lineage>
        <taxon>Bacteria</taxon>
        <taxon>Pseudomonadati</taxon>
        <taxon>Pseudomonadota</taxon>
        <taxon>Gammaproteobacteria</taxon>
        <taxon>Aeromonadales</taxon>
        <taxon>Aeromonadaceae</taxon>
        <taxon>Tolumonas</taxon>
    </lineage>
</organism>
<feature type="domain" description="GFO/IDH/MocA-like oxidoreductase" evidence="2">
    <location>
        <begin position="139"/>
        <end position="247"/>
    </location>
</feature>
<keyword evidence="4" id="KW-1185">Reference proteome</keyword>
<feature type="domain" description="Gfo/Idh/MocA-like oxidoreductase N-terminal" evidence="1">
    <location>
        <begin position="1"/>
        <end position="118"/>
    </location>
</feature>
<dbReference type="Gene3D" id="3.40.50.720">
    <property type="entry name" value="NAD(P)-binding Rossmann-like Domain"/>
    <property type="match status" value="1"/>
</dbReference>
<sequence length="325" mass="36493">MRIGVVGAGNIVKWFLEALTLTENVYCEAICVLESDLELAKSYQSKFAINKIYTDFNLFLADPAIDFVYLGIPNKLHFPYALKALQANKNVISEKPFTSNYDEALQLTHLAKEKKLFLFEAITTIYAPNVLLMKEHLSKVGPIKLVQSNYSQFSSRYNQYLAGQVHPAFDPAMSGGSLYDINIYNIHLSCFLFGIPEKIEYFCNKGFNGIDTSGVVIMQYPDFISVCTGAKDSASPSQTIIQGVNGYLKLASSPNIARSVEIVIEGDTQTLNENEFDNHMVYEMKAFNDMFSRQAYDECYRNLDHSLSVMKILTDARSKAGIIFS</sequence>
<dbReference type="InterPro" id="IPR000683">
    <property type="entry name" value="Gfo/Idh/MocA-like_OxRdtase_N"/>
</dbReference>